<dbReference type="Proteomes" id="UP000244906">
    <property type="component" value="Unassembled WGS sequence"/>
</dbReference>
<proteinExistence type="predicted"/>
<gene>
    <name evidence="1" type="ORF">DC094_19305</name>
</gene>
<accession>A0A2V1GX90</accession>
<organism evidence="1 2">
    <name type="scientific">Pelagibaculum spongiae</name>
    <dbReference type="NCBI Taxonomy" id="2080658"/>
    <lineage>
        <taxon>Bacteria</taxon>
        <taxon>Pseudomonadati</taxon>
        <taxon>Pseudomonadota</taxon>
        <taxon>Gammaproteobacteria</taxon>
        <taxon>Oceanospirillales</taxon>
        <taxon>Pelagibaculum</taxon>
    </lineage>
</organism>
<sequence>MSDSGLRFDESVPVTVIHVQPDELKGPHADEYEIIGSRTTHRLAQRRSAHEILEYHIPILKRKGKVITPKAPSVVLPMSASLQGSWSIEQLRPIVLAMLNNIRLSKFPNFKLKSWMIS</sequence>
<dbReference type="EMBL" id="QDDL01000012">
    <property type="protein sequence ID" value="PVZ64465.1"/>
    <property type="molecule type" value="Genomic_DNA"/>
</dbReference>
<keyword evidence="2" id="KW-1185">Reference proteome</keyword>
<comment type="caution">
    <text evidence="1">The sequence shown here is derived from an EMBL/GenBank/DDBJ whole genome shotgun (WGS) entry which is preliminary data.</text>
</comment>
<reference evidence="1 2" key="1">
    <citation type="submission" date="2018-04" db="EMBL/GenBank/DDBJ databases">
        <title>Thalassorhabdus spongiae gen. nov., sp. nov., isolated from a marine sponge in South-West Iceland.</title>
        <authorList>
            <person name="Knobloch S."/>
            <person name="Daussin A."/>
            <person name="Johannsson R."/>
            <person name="Marteinsson V.T."/>
        </authorList>
    </citation>
    <scope>NUCLEOTIDE SEQUENCE [LARGE SCALE GENOMIC DNA]</scope>
    <source>
        <strain evidence="1 2">Hp12</strain>
    </source>
</reference>
<evidence type="ECO:0000313" key="1">
    <source>
        <dbReference type="EMBL" id="PVZ64465.1"/>
    </source>
</evidence>
<name>A0A2V1GX90_9GAMM</name>
<dbReference type="AlphaFoldDB" id="A0A2V1GX90"/>
<protein>
    <submittedName>
        <fullName evidence="1">Uncharacterized protein</fullName>
    </submittedName>
</protein>
<evidence type="ECO:0000313" key="2">
    <source>
        <dbReference type="Proteomes" id="UP000244906"/>
    </source>
</evidence>